<dbReference type="InterPro" id="IPR043502">
    <property type="entry name" value="DNA/RNA_pol_sf"/>
</dbReference>
<organism evidence="2 3">
    <name type="scientific">Lagenidium giganteum</name>
    <dbReference type="NCBI Taxonomy" id="4803"/>
    <lineage>
        <taxon>Eukaryota</taxon>
        <taxon>Sar</taxon>
        <taxon>Stramenopiles</taxon>
        <taxon>Oomycota</taxon>
        <taxon>Peronosporomycetes</taxon>
        <taxon>Pythiales</taxon>
        <taxon>Pythiaceae</taxon>
    </lineage>
</organism>
<reference evidence="2" key="2">
    <citation type="journal article" date="2023" name="Microbiol Resour">
        <title>Decontamination and Annotation of the Draft Genome Sequence of the Oomycete Lagenidium giganteum ARSEF 373.</title>
        <authorList>
            <person name="Morgan W.R."/>
            <person name="Tartar A."/>
        </authorList>
    </citation>
    <scope>NUCLEOTIDE SEQUENCE</scope>
    <source>
        <strain evidence="2">ARSEF 373</strain>
    </source>
</reference>
<comment type="caution">
    <text evidence="2">The sequence shown here is derived from an EMBL/GenBank/DDBJ whole genome shotgun (WGS) entry which is preliminary data.</text>
</comment>
<feature type="region of interest" description="Disordered" evidence="1">
    <location>
        <begin position="1"/>
        <end position="20"/>
    </location>
</feature>
<reference evidence="2" key="1">
    <citation type="submission" date="2022-11" db="EMBL/GenBank/DDBJ databases">
        <authorList>
            <person name="Morgan W.R."/>
            <person name="Tartar A."/>
        </authorList>
    </citation>
    <scope>NUCLEOTIDE SEQUENCE</scope>
    <source>
        <strain evidence="2">ARSEF 373</strain>
    </source>
</reference>
<proteinExistence type="predicted"/>
<name>A0AAV2YTM2_9STRA</name>
<keyword evidence="3" id="KW-1185">Reference proteome</keyword>
<dbReference type="Proteomes" id="UP001146120">
    <property type="component" value="Unassembled WGS sequence"/>
</dbReference>
<dbReference type="EMBL" id="DAKRPA010000158">
    <property type="protein sequence ID" value="DAZ96718.1"/>
    <property type="molecule type" value="Genomic_DNA"/>
</dbReference>
<evidence type="ECO:0000313" key="3">
    <source>
        <dbReference type="Proteomes" id="UP001146120"/>
    </source>
</evidence>
<sequence>MAVTTVRPDESATDNGRGQIGVAPVETVNRTATTNGSNCSRTEREQLLALVNEFASVTSGQLGRIAGDPYVIPVKPGARPTIARPFPLPDAYPIATKDAISKRIKLSVLEPNATFKWASPALVIPKKEGSVRLVCDFCKANTNFERQYLDGIQSMKSQVEAIQRIATDGAPTIRLHGELLQRWRRRAHMLAPLKRLTSAKVTLVFRYVSLVEWSTKAQTHISTRLSVTSIP</sequence>
<accession>A0AAV2YTM2</accession>
<dbReference type="SUPFAM" id="SSF56672">
    <property type="entry name" value="DNA/RNA polymerases"/>
    <property type="match status" value="1"/>
</dbReference>
<evidence type="ECO:0000256" key="1">
    <source>
        <dbReference type="SAM" id="MobiDB-lite"/>
    </source>
</evidence>
<evidence type="ECO:0000313" key="2">
    <source>
        <dbReference type="EMBL" id="DAZ96718.1"/>
    </source>
</evidence>
<gene>
    <name evidence="2" type="ORF">N0F65_011755</name>
</gene>
<dbReference type="Gene3D" id="3.10.10.10">
    <property type="entry name" value="HIV Type 1 Reverse Transcriptase, subunit A, domain 1"/>
    <property type="match status" value="1"/>
</dbReference>
<protein>
    <submittedName>
        <fullName evidence="2">Uncharacterized protein</fullName>
    </submittedName>
</protein>
<dbReference type="AlphaFoldDB" id="A0AAV2YTM2"/>